<dbReference type="InterPro" id="IPR020635">
    <property type="entry name" value="Tyr_kinase_cat_dom"/>
</dbReference>
<dbReference type="InterPro" id="IPR000299">
    <property type="entry name" value="FERM_domain"/>
</dbReference>
<keyword evidence="7" id="KW-0808">Transferase</keyword>
<feature type="domain" description="Protein kinase" evidence="4">
    <location>
        <begin position="461"/>
        <end position="709"/>
    </location>
</feature>
<evidence type="ECO:0000259" key="4">
    <source>
        <dbReference type="PROSITE" id="PS50011"/>
    </source>
</evidence>
<dbReference type="PROSITE" id="PS50057">
    <property type="entry name" value="FERM_3"/>
    <property type="match status" value="1"/>
</dbReference>
<keyword evidence="1" id="KW-0597">Phosphoprotein</keyword>
<dbReference type="GO" id="GO:0007259">
    <property type="term" value="P:cell surface receptor signaling pathway via JAK-STAT"/>
    <property type="evidence" value="ECO:0007669"/>
    <property type="project" value="TreeGrafter"/>
</dbReference>
<dbReference type="PANTHER" id="PTHR45807:SF7">
    <property type="entry name" value="TYROSINE-PROTEIN KINASE HOPSCOTCH"/>
    <property type="match status" value="1"/>
</dbReference>
<dbReference type="FunCoup" id="A0A6J1X289">
    <property type="interactions" value="508"/>
</dbReference>
<keyword evidence="7" id="KW-0418">Kinase</keyword>
<dbReference type="InterPro" id="IPR011009">
    <property type="entry name" value="Kinase-like_dom_sf"/>
</dbReference>
<dbReference type="PROSITE" id="PS00107">
    <property type="entry name" value="PROTEIN_KINASE_ATP"/>
    <property type="match status" value="1"/>
</dbReference>
<dbReference type="InParanoid" id="A0A6J1X289"/>
<sequence length="1101" mass="126437">MMASLPENVMVSVVTNSNLDIIHCSENFTAEELCIHLCNKYNIPPLTRALFALRVKGTNYFLNANSEVLQGSRDYELRIRFMVPKSNLFRLLDEKTFDYYFQQARNDINDNKVTEIKYPEYKEQLLGLGITEMCRAMTEENLSLNDVIRNRKKYIPKIIVKKHGPFPKKRANTHVPILCAQGYTARYFKTCYMEQLYTLAPNYLAEEFNNVLLQNGDDVVPVRVIVAPFHKQYPGIRYFNTVSREWVHVCIIDDLIYLMRKDDLSLEVSRKGTPLYFKFATEEQLSSFISICDGYYRLMVKWTFNLSKDDETPSLKELYRLKCHGPVGGAFSYRKLQVKCSNKHGCYLLRQCHEEYNVFYLDACNKNSTPETYKIEFKGHGYIFLNKEYPSIESIISQHKNSKGQIFLNECLPPSEYDESQVLLCSKPERQGVHIDQSELTEALKTNRSPRCLLNKDIHLYIGSEKFGAGNLTMTCKAIWKIDETKKLIVAFKALQQDEHLKGFMTLASKYVNIQSSSIIRLYGMTFNSPTALVLEYMPYGPLNEYLKSNGGKVKPLELLKVSASVARALWDLSEAGVVHGRLRCRRLLLAAAAPDRLIVKLAGPSLRPYTVDDVHWMPVEFFEDMNLAKRSVVGDIWAFATTIWEVFSYGLSPLETNPVMTAISYKRGNRLMQPALCPAEVWTLVQQCWQSSPLRPQEIMRDLNHMLYREDANIHEYEQPKVTNHIAMNTVIASDRYNSNEQSDVASNRSLISNGSTIFMNGGTVHQVNGNRLAVGIANEDASSVPREPLEFPVELKVSEDDWHHDKPLPMQAIESHGTTYLVSCKEKIGGGSYGVVFKGLMFSEHDNSGVPTTVAVKKLTPQKTSANMSAYADFENELKIMKCLKHENIVKILGYSWEDQSPDPTVFIVMEYLEESSLNNYLKFQGDKLSISHLLKYATDIATGMEYISSKKIVHRDLATRNILVVDICRVKISDFGLARRIPGVDVYQLKTERLLPFNWYAPESTTHPFLFSTKSDVWSYGVTMWEIFTRVRQEVPKFDVERPRERASCFQIPNDCPSKIYRHLMTDCWNLDPQLRPNFTDLRQICHAFLDEYKQISD</sequence>
<keyword evidence="3" id="KW-0547">Nucleotide-binding</keyword>
<dbReference type="SMART" id="SM00219">
    <property type="entry name" value="TyrKc"/>
    <property type="match status" value="2"/>
</dbReference>
<dbReference type="Gene3D" id="3.30.505.10">
    <property type="entry name" value="SH2 domain"/>
    <property type="match status" value="1"/>
</dbReference>
<dbReference type="GO" id="GO:0005524">
    <property type="term" value="F:ATP binding"/>
    <property type="evidence" value="ECO:0007669"/>
    <property type="project" value="UniProtKB-UniRule"/>
</dbReference>
<feature type="binding site" evidence="3">
    <location>
        <position position="860"/>
    </location>
    <ligand>
        <name>ATP</name>
        <dbReference type="ChEBI" id="CHEBI:30616"/>
    </ligand>
</feature>
<accession>A0A6J1X289</accession>
<evidence type="ECO:0000313" key="6">
    <source>
        <dbReference type="Proteomes" id="UP001652740"/>
    </source>
</evidence>
<keyword evidence="3" id="KW-0067">ATP-binding</keyword>
<dbReference type="InterPro" id="IPR051286">
    <property type="entry name" value="JAK"/>
</dbReference>
<evidence type="ECO:0000256" key="2">
    <source>
        <dbReference type="ARBA" id="ARBA00022999"/>
    </source>
</evidence>
<dbReference type="GO" id="GO:0005126">
    <property type="term" value="F:cytokine receptor binding"/>
    <property type="evidence" value="ECO:0007669"/>
    <property type="project" value="TreeGrafter"/>
</dbReference>
<dbReference type="InterPro" id="IPR017441">
    <property type="entry name" value="Protein_kinase_ATP_BS"/>
</dbReference>
<dbReference type="InterPro" id="IPR008266">
    <property type="entry name" value="Tyr_kinase_AS"/>
</dbReference>
<evidence type="ECO:0000313" key="7">
    <source>
        <dbReference type="RefSeq" id="XP_026763212.2"/>
    </source>
</evidence>
<dbReference type="GO" id="GO:0019221">
    <property type="term" value="P:cytokine-mediated signaling pathway"/>
    <property type="evidence" value="ECO:0007669"/>
    <property type="project" value="TreeGrafter"/>
</dbReference>
<keyword evidence="6" id="KW-1185">Reference proteome</keyword>
<keyword evidence="2" id="KW-0727">SH2 domain</keyword>
<dbReference type="InterPro" id="IPR001245">
    <property type="entry name" value="Ser-Thr/Tyr_kinase_cat_dom"/>
</dbReference>
<dbReference type="GeneID" id="113521758"/>
<dbReference type="SUPFAM" id="SSF55550">
    <property type="entry name" value="SH2 domain"/>
    <property type="match status" value="1"/>
</dbReference>
<evidence type="ECO:0000256" key="1">
    <source>
        <dbReference type="ARBA" id="ARBA00022553"/>
    </source>
</evidence>
<dbReference type="PROSITE" id="PS00109">
    <property type="entry name" value="PROTEIN_KINASE_TYR"/>
    <property type="match status" value="1"/>
</dbReference>
<dbReference type="PANTHER" id="PTHR45807">
    <property type="entry name" value="TYROSINE-PROTEIN KINASE HOPSCOTCH"/>
    <property type="match status" value="1"/>
</dbReference>
<feature type="domain" description="FERM" evidence="5">
    <location>
        <begin position="7"/>
        <end position="303"/>
    </location>
</feature>
<dbReference type="PRINTS" id="PR00109">
    <property type="entry name" value="TYRKINASE"/>
</dbReference>
<feature type="domain" description="Protein kinase" evidence="4">
    <location>
        <begin position="824"/>
        <end position="1093"/>
    </location>
</feature>
<dbReference type="GO" id="GO:0035556">
    <property type="term" value="P:intracellular signal transduction"/>
    <property type="evidence" value="ECO:0007669"/>
    <property type="project" value="TreeGrafter"/>
</dbReference>
<dbReference type="Proteomes" id="UP001652740">
    <property type="component" value="Unplaced"/>
</dbReference>
<dbReference type="Pfam" id="PF07714">
    <property type="entry name" value="PK_Tyr_Ser-Thr"/>
    <property type="match status" value="2"/>
</dbReference>
<dbReference type="KEGG" id="gmw:113521758"/>
<evidence type="ECO:0000259" key="5">
    <source>
        <dbReference type="PROSITE" id="PS50057"/>
    </source>
</evidence>
<dbReference type="InterPro" id="IPR019749">
    <property type="entry name" value="Band_41_domain"/>
</dbReference>
<proteinExistence type="predicted"/>
<protein>
    <submittedName>
        <fullName evidence="7">Tyrosine-protein kinase hopscotch</fullName>
    </submittedName>
</protein>
<dbReference type="GO" id="GO:0005829">
    <property type="term" value="C:cytosol"/>
    <property type="evidence" value="ECO:0007669"/>
    <property type="project" value="TreeGrafter"/>
</dbReference>
<dbReference type="GO" id="GO:0004715">
    <property type="term" value="F:non-membrane spanning protein tyrosine kinase activity"/>
    <property type="evidence" value="ECO:0007669"/>
    <property type="project" value="TreeGrafter"/>
</dbReference>
<gene>
    <name evidence="7" type="primary">LOC113521758</name>
</gene>
<dbReference type="SMART" id="SM00295">
    <property type="entry name" value="B41"/>
    <property type="match status" value="1"/>
</dbReference>
<reference evidence="7" key="1">
    <citation type="submission" date="2025-08" db="UniProtKB">
        <authorList>
            <consortium name="RefSeq"/>
        </authorList>
    </citation>
    <scope>IDENTIFICATION</scope>
    <source>
        <tissue evidence="7">Whole larvae</tissue>
    </source>
</reference>
<evidence type="ECO:0000256" key="3">
    <source>
        <dbReference type="PROSITE-ProRule" id="PRU10141"/>
    </source>
</evidence>
<dbReference type="AlphaFoldDB" id="A0A6J1X289"/>
<organism evidence="6 7">
    <name type="scientific">Galleria mellonella</name>
    <name type="common">Greater wax moth</name>
    <dbReference type="NCBI Taxonomy" id="7137"/>
    <lineage>
        <taxon>Eukaryota</taxon>
        <taxon>Metazoa</taxon>
        <taxon>Ecdysozoa</taxon>
        <taxon>Arthropoda</taxon>
        <taxon>Hexapoda</taxon>
        <taxon>Insecta</taxon>
        <taxon>Pterygota</taxon>
        <taxon>Neoptera</taxon>
        <taxon>Endopterygota</taxon>
        <taxon>Lepidoptera</taxon>
        <taxon>Glossata</taxon>
        <taxon>Ditrysia</taxon>
        <taxon>Pyraloidea</taxon>
        <taxon>Pyralidae</taxon>
        <taxon>Galleriinae</taxon>
        <taxon>Galleria</taxon>
    </lineage>
</organism>
<name>A0A6J1X289_GALME</name>
<dbReference type="Gene3D" id="1.10.510.10">
    <property type="entry name" value="Transferase(Phosphotransferase) domain 1"/>
    <property type="match status" value="2"/>
</dbReference>
<dbReference type="InterPro" id="IPR036860">
    <property type="entry name" value="SH2_dom_sf"/>
</dbReference>
<dbReference type="RefSeq" id="XP_026763212.2">
    <property type="nucleotide sequence ID" value="XM_026907411.3"/>
</dbReference>
<dbReference type="GO" id="GO:0030154">
    <property type="term" value="P:cell differentiation"/>
    <property type="evidence" value="ECO:0007669"/>
    <property type="project" value="TreeGrafter"/>
</dbReference>
<dbReference type="PROSITE" id="PS50011">
    <property type="entry name" value="PROTEIN_KINASE_DOM"/>
    <property type="match status" value="2"/>
</dbReference>
<dbReference type="SUPFAM" id="SSF56112">
    <property type="entry name" value="Protein kinase-like (PK-like)"/>
    <property type="match status" value="2"/>
</dbReference>
<dbReference type="CDD" id="cd00192">
    <property type="entry name" value="PTKc"/>
    <property type="match status" value="1"/>
</dbReference>
<dbReference type="InterPro" id="IPR000719">
    <property type="entry name" value="Prot_kinase_dom"/>
</dbReference>